<accession>A0AAX0UG81</accession>
<dbReference type="EMBL" id="PHRB01000003">
    <property type="protein sequence ID" value="PJO67249.1"/>
    <property type="molecule type" value="Genomic_DNA"/>
</dbReference>
<evidence type="ECO:0000313" key="3">
    <source>
        <dbReference type="Proteomes" id="UP000231878"/>
    </source>
</evidence>
<feature type="compositionally biased region" description="Basic residues" evidence="1">
    <location>
        <begin position="106"/>
        <end position="115"/>
    </location>
</feature>
<organism evidence="2 3">
    <name type="scientific">Burkholderia pseudomallei</name>
    <name type="common">Pseudomonas pseudomallei</name>
    <dbReference type="NCBI Taxonomy" id="28450"/>
    <lineage>
        <taxon>Bacteria</taxon>
        <taxon>Pseudomonadati</taxon>
        <taxon>Pseudomonadota</taxon>
        <taxon>Betaproteobacteria</taxon>
        <taxon>Burkholderiales</taxon>
        <taxon>Burkholderiaceae</taxon>
        <taxon>Burkholderia</taxon>
        <taxon>pseudomallei group</taxon>
    </lineage>
</organism>
<gene>
    <name evidence="2" type="ORF">CWD88_04660</name>
</gene>
<evidence type="ECO:0000256" key="1">
    <source>
        <dbReference type="SAM" id="MobiDB-lite"/>
    </source>
</evidence>
<protein>
    <submittedName>
        <fullName evidence="2">Uncharacterized protein</fullName>
    </submittedName>
</protein>
<sequence length="115" mass="13220">MRRRARSPPGPPRTESSGNRARPHAIRPAFRTDAFRKSGFPECARPRRFGKPREINRLSLIEQLASTLQGKRPRPPRPHYYSKETFDDPPRPLPSDSLRPSLVAARRPRGRMAFP</sequence>
<reference evidence="2 3" key="1">
    <citation type="submission" date="2017-11" db="EMBL/GenBank/DDBJ databases">
        <title>Molecular characterization of Burkholderia pseudomallei and closely related isolates from Vietnam.</title>
        <authorList>
            <person name="Ustinov D.V."/>
            <person name="Antonov A.S."/>
            <person name="Avdusheva E.F."/>
            <person name="Shpak I.M."/>
            <person name="Zakharova I.B."/>
            <person name="Thi L.A."/>
            <person name="Teteryatnikova N."/>
            <person name="Lopasteyskaya Y.A."/>
            <person name="Kuzyutina J.A."/>
            <person name="Ngo T.N."/>
            <person name="Victorov D.V."/>
        </authorList>
    </citation>
    <scope>NUCLEOTIDE SEQUENCE [LARGE SCALE GENOMIC DNA]</scope>
    <source>
        <strain evidence="2 3">V1512</strain>
    </source>
</reference>
<feature type="region of interest" description="Disordered" evidence="1">
    <location>
        <begin position="1"/>
        <end position="27"/>
    </location>
</feature>
<dbReference type="Proteomes" id="UP000231878">
    <property type="component" value="Unassembled WGS sequence"/>
</dbReference>
<feature type="compositionally biased region" description="Basic and acidic residues" evidence="1">
    <location>
        <begin position="81"/>
        <end position="90"/>
    </location>
</feature>
<proteinExistence type="predicted"/>
<name>A0AAX0UG81_BURPE</name>
<feature type="region of interest" description="Disordered" evidence="1">
    <location>
        <begin position="65"/>
        <end position="115"/>
    </location>
</feature>
<evidence type="ECO:0000313" key="2">
    <source>
        <dbReference type="EMBL" id="PJO67249.1"/>
    </source>
</evidence>
<comment type="caution">
    <text evidence="2">The sequence shown here is derived from an EMBL/GenBank/DDBJ whole genome shotgun (WGS) entry which is preliminary data.</text>
</comment>
<dbReference type="AlphaFoldDB" id="A0AAX0UG81"/>